<dbReference type="GO" id="GO:1904263">
    <property type="term" value="P:positive regulation of TORC1 signaling"/>
    <property type="evidence" value="ECO:0007669"/>
    <property type="project" value="TreeGrafter"/>
</dbReference>
<name>X1Q3V5_9ZZZZ</name>
<proteinExistence type="predicted"/>
<gene>
    <name evidence="3" type="ORF">S12H4_01672</name>
</gene>
<dbReference type="PROSITE" id="PS51417">
    <property type="entry name" value="ARF"/>
    <property type="match status" value="1"/>
</dbReference>
<sequence>MNTAMRENTTINSKKVLIMGLDNSGKTSIVLCLRGVKDLSSFSSLNPTRGFKINKFQALGSEYSIWDFGGQEQFREGYLNDFRTHIKEANKFIYVLDIQDQERFDISLNYLGKIVILLKKQKVNIDFSIFLHKYDPDLEFTNKEFSEKVVPILIRNIKELIPKDFMYQIYKTSIYTVFSKIGNIKKRKGRDIFCLTKRMIQKHR</sequence>
<keyword evidence="1" id="KW-0547">Nucleotide-binding</keyword>
<keyword evidence="2" id="KW-0342">GTP-binding</keyword>
<dbReference type="GO" id="GO:0005525">
    <property type="term" value="F:GTP binding"/>
    <property type="evidence" value="ECO:0007669"/>
    <property type="project" value="UniProtKB-KW"/>
</dbReference>
<evidence type="ECO:0000313" key="3">
    <source>
        <dbReference type="EMBL" id="GAI63192.1"/>
    </source>
</evidence>
<dbReference type="GO" id="GO:0005634">
    <property type="term" value="C:nucleus"/>
    <property type="evidence" value="ECO:0007669"/>
    <property type="project" value="TreeGrafter"/>
</dbReference>
<dbReference type="PANTHER" id="PTHR11259">
    <property type="entry name" value="RAS-RELATED GTP BINDING RAG/GTR YEAST"/>
    <property type="match status" value="1"/>
</dbReference>
<evidence type="ECO:0000256" key="2">
    <source>
        <dbReference type="ARBA" id="ARBA00023134"/>
    </source>
</evidence>
<dbReference type="GO" id="GO:0005764">
    <property type="term" value="C:lysosome"/>
    <property type="evidence" value="ECO:0007669"/>
    <property type="project" value="TreeGrafter"/>
</dbReference>
<dbReference type="GO" id="GO:1990131">
    <property type="term" value="C:Gtr1-Gtr2 GTPase complex"/>
    <property type="evidence" value="ECO:0007669"/>
    <property type="project" value="TreeGrafter"/>
</dbReference>
<accession>X1Q3V5</accession>
<dbReference type="InterPro" id="IPR006762">
    <property type="entry name" value="Gtr1_RagA"/>
</dbReference>
<evidence type="ECO:0000256" key="1">
    <source>
        <dbReference type="ARBA" id="ARBA00022741"/>
    </source>
</evidence>
<reference evidence="3" key="1">
    <citation type="journal article" date="2014" name="Front. Microbiol.">
        <title>High frequency of phylogenetically diverse reductive dehalogenase-homologous genes in deep subseafloor sedimentary metagenomes.</title>
        <authorList>
            <person name="Kawai M."/>
            <person name="Futagami T."/>
            <person name="Toyoda A."/>
            <person name="Takaki Y."/>
            <person name="Nishi S."/>
            <person name="Hori S."/>
            <person name="Arai W."/>
            <person name="Tsubouchi T."/>
            <person name="Morono Y."/>
            <person name="Uchiyama I."/>
            <person name="Ito T."/>
            <person name="Fujiyama A."/>
            <person name="Inagaki F."/>
            <person name="Takami H."/>
        </authorList>
    </citation>
    <scope>NUCLEOTIDE SEQUENCE</scope>
    <source>
        <strain evidence="3">Expedition CK06-06</strain>
    </source>
</reference>
<dbReference type="AlphaFoldDB" id="X1Q3V5"/>
<dbReference type="GO" id="GO:0009267">
    <property type="term" value="P:cellular response to starvation"/>
    <property type="evidence" value="ECO:0007669"/>
    <property type="project" value="TreeGrafter"/>
</dbReference>
<dbReference type="InterPro" id="IPR027417">
    <property type="entry name" value="P-loop_NTPase"/>
</dbReference>
<dbReference type="GO" id="GO:0003924">
    <property type="term" value="F:GTPase activity"/>
    <property type="evidence" value="ECO:0007669"/>
    <property type="project" value="TreeGrafter"/>
</dbReference>
<dbReference type="Pfam" id="PF04670">
    <property type="entry name" value="Gtr1_RagA"/>
    <property type="match status" value="1"/>
</dbReference>
<evidence type="ECO:0008006" key="4">
    <source>
        <dbReference type="Google" id="ProtNLM"/>
    </source>
</evidence>
<dbReference type="PANTHER" id="PTHR11259:SF2">
    <property type="entry name" value="GH16429P"/>
    <property type="match status" value="1"/>
</dbReference>
<dbReference type="SUPFAM" id="SSF52540">
    <property type="entry name" value="P-loop containing nucleoside triphosphate hydrolases"/>
    <property type="match status" value="1"/>
</dbReference>
<dbReference type="GO" id="GO:0010507">
    <property type="term" value="P:negative regulation of autophagy"/>
    <property type="evidence" value="ECO:0007669"/>
    <property type="project" value="TreeGrafter"/>
</dbReference>
<comment type="caution">
    <text evidence="3">The sequence shown here is derived from an EMBL/GenBank/DDBJ whole genome shotgun (WGS) entry which is preliminary data.</text>
</comment>
<protein>
    <recommendedName>
        <fullName evidence="4">G domain-containing protein</fullName>
    </recommendedName>
</protein>
<dbReference type="EMBL" id="BARW01000353">
    <property type="protein sequence ID" value="GAI63192.1"/>
    <property type="molecule type" value="Genomic_DNA"/>
</dbReference>
<dbReference type="Gene3D" id="3.40.50.300">
    <property type="entry name" value="P-loop containing nucleotide triphosphate hydrolases"/>
    <property type="match status" value="1"/>
</dbReference>
<organism evidence="3">
    <name type="scientific">marine sediment metagenome</name>
    <dbReference type="NCBI Taxonomy" id="412755"/>
    <lineage>
        <taxon>unclassified sequences</taxon>
        <taxon>metagenomes</taxon>
        <taxon>ecological metagenomes</taxon>
    </lineage>
</organism>